<accession>A0AAD7MN76</accession>
<keyword evidence="1" id="KW-0812">Transmembrane</keyword>
<comment type="caution">
    <text evidence="2">The sequence shown here is derived from an EMBL/GenBank/DDBJ whole genome shotgun (WGS) entry which is preliminary data.</text>
</comment>
<keyword evidence="1" id="KW-0472">Membrane</keyword>
<feature type="transmembrane region" description="Helical" evidence="1">
    <location>
        <begin position="150"/>
        <end position="178"/>
    </location>
</feature>
<gene>
    <name evidence="2" type="ORF">DFH07DRAFT_783063</name>
</gene>
<reference evidence="2" key="1">
    <citation type="submission" date="2023-03" db="EMBL/GenBank/DDBJ databases">
        <title>Massive genome expansion in bonnet fungi (Mycena s.s.) driven by repeated elements and novel gene families across ecological guilds.</title>
        <authorList>
            <consortium name="Lawrence Berkeley National Laboratory"/>
            <person name="Harder C.B."/>
            <person name="Miyauchi S."/>
            <person name="Viragh M."/>
            <person name="Kuo A."/>
            <person name="Thoen E."/>
            <person name="Andreopoulos B."/>
            <person name="Lu D."/>
            <person name="Skrede I."/>
            <person name="Drula E."/>
            <person name="Henrissat B."/>
            <person name="Morin E."/>
            <person name="Kohler A."/>
            <person name="Barry K."/>
            <person name="LaButti K."/>
            <person name="Morin E."/>
            <person name="Salamov A."/>
            <person name="Lipzen A."/>
            <person name="Mereny Z."/>
            <person name="Hegedus B."/>
            <person name="Baldrian P."/>
            <person name="Stursova M."/>
            <person name="Weitz H."/>
            <person name="Taylor A."/>
            <person name="Grigoriev I.V."/>
            <person name="Nagy L.G."/>
            <person name="Martin F."/>
            <person name="Kauserud H."/>
        </authorList>
    </citation>
    <scope>NUCLEOTIDE SEQUENCE</scope>
    <source>
        <strain evidence="2">CBHHK188m</strain>
    </source>
</reference>
<name>A0AAD7MN76_9AGAR</name>
<proteinExistence type="predicted"/>
<evidence type="ECO:0000313" key="3">
    <source>
        <dbReference type="Proteomes" id="UP001215280"/>
    </source>
</evidence>
<evidence type="ECO:0000256" key="1">
    <source>
        <dbReference type="SAM" id="Phobius"/>
    </source>
</evidence>
<keyword evidence="3" id="KW-1185">Reference proteome</keyword>
<organism evidence="2 3">
    <name type="scientific">Mycena maculata</name>
    <dbReference type="NCBI Taxonomy" id="230809"/>
    <lineage>
        <taxon>Eukaryota</taxon>
        <taxon>Fungi</taxon>
        <taxon>Dikarya</taxon>
        <taxon>Basidiomycota</taxon>
        <taxon>Agaricomycotina</taxon>
        <taxon>Agaricomycetes</taxon>
        <taxon>Agaricomycetidae</taxon>
        <taxon>Agaricales</taxon>
        <taxon>Marasmiineae</taxon>
        <taxon>Mycenaceae</taxon>
        <taxon>Mycena</taxon>
    </lineage>
</organism>
<dbReference type="EMBL" id="JARJLG010000230">
    <property type="protein sequence ID" value="KAJ7725229.1"/>
    <property type="molecule type" value="Genomic_DNA"/>
</dbReference>
<protein>
    <submittedName>
        <fullName evidence="2">Uncharacterized protein</fullName>
    </submittedName>
</protein>
<sequence>MEVRDELTSNEAGPNLGPLHERLPMQHVDGNDVLEVLFGLSDLLLTAIRRCQDRSAVPFCLFLDECIGCRPSSTTVLSRIIAIVAKLPPVFCGLLSLPHYLSWPKAHCLPRLFAECTAFVGTTAHSSCVLTYPLTRLLCRNHREGSLSQLFASLGFVHILSIPTAAAILAAIMTVGILTPPGVPASHSRPYLSSAYSDEWIKKNAEKV</sequence>
<dbReference type="AlphaFoldDB" id="A0AAD7MN76"/>
<keyword evidence="1" id="KW-1133">Transmembrane helix</keyword>
<dbReference type="Proteomes" id="UP001215280">
    <property type="component" value="Unassembled WGS sequence"/>
</dbReference>
<evidence type="ECO:0000313" key="2">
    <source>
        <dbReference type="EMBL" id="KAJ7725229.1"/>
    </source>
</evidence>